<evidence type="ECO:0000313" key="2">
    <source>
        <dbReference type="EMBL" id="WNO54422.1"/>
    </source>
</evidence>
<keyword evidence="3" id="KW-1185">Reference proteome</keyword>
<keyword evidence="1" id="KW-0472">Membrane</keyword>
<feature type="transmembrane region" description="Helical" evidence="1">
    <location>
        <begin position="122"/>
        <end position="143"/>
    </location>
</feature>
<evidence type="ECO:0000256" key="1">
    <source>
        <dbReference type="SAM" id="Phobius"/>
    </source>
</evidence>
<dbReference type="Pfam" id="PF06912">
    <property type="entry name" value="DUF1275"/>
    <property type="match status" value="1"/>
</dbReference>
<feature type="transmembrane region" description="Helical" evidence="1">
    <location>
        <begin position="53"/>
        <end position="73"/>
    </location>
</feature>
<dbReference type="RefSeq" id="WP_313916892.1">
    <property type="nucleotide sequence ID" value="NZ_CP135076.1"/>
</dbReference>
<proteinExistence type="predicted"/>
<dbReference type="EMBL" id="CP135076">
    <property type="protein sequence ID" value="WNO54422.1"/>
    <property type="molecule type" value="Genomic_DNA"/>
</dbReference>
<dbReference type="PANTHER" id="PTHR37314:SF4">
    <property type="entry name" value="UPF0700 TRANSMEMBRANE PROTEIN YOAK"/>
    <property type="match status" value="1"/>
</dbReference>
<organism evidence="2 3">
    <name type="scientific">Stakelama saccharophila</name>
    <dbReference type="NCBI Taxonomy" id="3075605"/>
    <lineage>
        <taxon>Bacteria</taxon>
        <taxon>Pseudomonadati</taxon>
        <taxon>Pseudomonadota</taxon>
        <taxon>Alphaproteobacteria</taxon>
        <taxon>Sphingomonadales</taxon>
        <taxon>Sphingomonadaceae</taxon>
        <taxon>Stakelama</taxon>
    </lineage>
</organism>
<accession>A0ABZ0BB44</accession>
<evidence type="ECO:0000313" key="3">
    <source>
        <dbReference type="Proteomes" id="UP001302249"/>
    </source>
</evidence>
<keyword evidence="1" id="KW-0812">Transmembrane</keyword>
<dbReference type="InterPro" id="IPR010699">
    <property type="entry name" value="DUF1275"/>
</dbReference>
<reference evidence="2 3" key="1">
    <citation type="submission" date="2023-09" db="EMBL/GenBank/DDBJ databases">
        <authorList>
            <person name="Rey-Velasco X."/>
        </authorList>
    </citation>
    <scope>NUCLEOTIDE SEQUENCE [LARGE SCALE GENOMIC DNA]</scope>
    <source>
        <strain evidence="2 3">W311</strain>
    </source>
</reference>
<protein>
    <submittedName>
        <fullName evidence="2">YoaK family protein</fullName>
    </submittedName>
</protein>
<dbReference type="PANTHER" id="PTHR37314">
    <property type="entry name" value="SLR0142 PROTEIN"/>
    <property type="match status" value="1"/>
</dbReference>
<feature type="transmembrane region" description="Helical" evidence="1">
    <location>
        <begin position="85"/>
        <end position="116"/>
    </location>
</feature>
<sequence>MRPTTGLAALLAALAGFVDALAYGSLSGFFASSMTGNTTRAGAGIATGNYGDALMGGALVLSFLSGIVSGAILNHAVAGRRRAVLMAATALLLAGAAGVESLGQLRLAFLLLAAAMGMENGIFAREGEVAIGLTYMTGTLVRFGQRLAGSLMGTDGRFAWARDLELWVGFLGGIIAGGFAYAAIGDGAFWVAAGAASLLALLLSFLPERNGAPD</sequence>
<name>A0ABZ0BB44_9SPHN</name>
<keyword evidence="1" id="KW-1133">Transmembrane helix</keyword>
<gene>
    <name evidence="2" type="ORF">RPR59_03980</name>
</gene>
<feature type="transmembrane region" description="Helical" evidence="1">
    <location>
        <begin position="164"/>
        <end position="182"/>
    </location>
</feature>
<dbReference type="Proteomes" id="UP001302249">
    <property type="component" value="Chromosome"/>
</dbReference>
<feature type="transmembrane region" description="Helical" evidence="1">
    <location>
        <begin position="188"/>
        <end position="206"/>
    </location>
</feature>